<feature type="binding site" evidence="1">
    <location>
        <position position="187"/>
    </location>
    <ligand>
        <name>S-adenosyl-L-methionine</name>
        <dbReference type="ChEBI" id="CHEBI:59789"/>
    </ligand>
</feature>
<feature type="binding site" evidence="1">
    <location>
        <begin position="117"/>
        <end position="118"/>
    </location>
    <ligand>
        <name>S-adenosyl-L-methionine</name>
        <dbReference type="ChEBI" id="CHEBI:59789"/>
    </ligand>
</feature>
<keyword evidence="3" id="KW-1185">Reference proteome</keyword>
<dbReference type="PANTHER" id="PTHR36112:SF1">
    <property type="entry name" value="RIBOSOMAL RNA SMALL SUBUNIT METHYLTRANSFERASE J"/>
    <property type="match status" value="1"/>
</dbReference>
<dbReference type="Gene3D" id="3.40.50.150">
    <property type="entry name" value="Vaccinia Virus protein VP39"/>
    <property type="match status" value="1"/>
</dbReference>
<keyword evidence="1" id="KW-0949">S-adenosyl-L-methionine</keyword>
<dbReference type="EMBL" id="FPKR01000015">
    <property type="protein sequence ID" value="SFZ79158.1"/>
    <property type="molecule type" value="Genomic_DNA"/>
</dbReference>
<dbReference type="SUPFAM" id="SSF53335">
    <property type="entry name" value="S-adenosyl-L-methionine-dependent methyltransferases"/>
    <property type="match status" value="1"/>
</dbReference>
<dbReference type="EC" id="2.1.1.242" evidence="1"/>
<evidence type="ECO:0000256" key="1">
    <source>
        <dbReference type="HAMAP-Rule" id="MF_01523"/>
    </source>
</evidence>
<keyword evidence="1" id="KW-0698">rRNA processing</keyword>
<gene>
    <name evidence="1" type="primary">rsmJ</name>
    <name evidence="2" type="ORF">SAMN02745887_03408</name>
</gene>
<comment type="subcellular location">
    <subcellularLocation>
        <location evidence="1">Cytoplasm</location>
    </subcellularLocation>
</comment>
<accession>A0A1K2HQY1</accession>
<name>A0A1K2HQY1_9NEIS</name>
<evidence type="ECO:0000313" key="3">
    <source>
        <dbReference type="Proteomes" id="UP000186513"/>
    </source>
</evidence>
<sequence length="267" mass="27770">MSTIFSSDSATNNTLPGLYCADPARLAEAQALADSHGFALLAALPDAGHALVLDGDKLALHSLGKGAPGPVWVDFVAGALAWRRKHGGGRGQGVAKACGLKAGATPHVLDATAGLGRDGFVLATLGCRVDLIERSPVAAALLADGLARAAQDPEVAEIAARMTLHQGSSADLLAHWRGERPEVIYLDPMFPETKAKSALSKKDMHTFQQVVGADADADALLAPARALASKRVAVKRPRHAPLLAGEKPAFSLEGDSVRFDIYLPLSP</sequence>
<dbReference type="GO" id="GO:0008990">
    <property type="term" value="F:rRNA (guanine-N2-)-methyltransferase activity"/>
    <property type="evidence" value="ECO:0007669"/>
    <property type="project" value="UniProtKB-UniRule"/>
</dbReference>
<keyword evidence="1" id="KW-0963">Cytoplasm</keyword>
<reference evidence="2 3" key="1">
    <citation type="submission" date="2016-11" db="EMBL/GenBank/DDBJ databases">
        <authorList>
            <person name="Jaros S."/>
            <person name="Januszkiewicz K."/>
            <person name="Wedrychowicz H."/>
        </authorList>
    </citation>
    <scope>NUCLEOTIDE SEQUENCE [LARGE SCALE GENOMIC DNA]</scope>
    <source>
        <strain evidence="2 3">DSM 18899</strain>
    </source>
</reference>
<dbReference type="PANTHER" id="PTHR36112">
    <property type="entry name" value="RIBOSOMAL RNA SMALL SUBUNIT METHYLTRANSFERASE J"/>
    <property type="match status" value="1"/>
</dbReference>
<dbReference type="AlphaFoldDB" id="A0A1K2HQY1"/>
<dbReference type="GO" id="GO:0005737">
    <property type="term" value="C:cytoplasm"/>
    <property type="evidence" value="ECO:0007669"/>
    <property type="project" value="UniProtKB-SubCell"/>
</dbReference>
<keyword evidence="1 2" id="KW-0808">Transferase</keyword>
<dbReference type="STRING" id="1121279.SAMN02745887_03408"/>
<dbReference type="Proteomes" id="UP000186513">
    <property type="component" value="Unassembled WGS sequence"/>
</dbReference>
<keyword evidence="1 2" id="KW-0489">Methyltransferase</keyword>
<comment type="function">
    <text evidence="1">Specifically methylates the guanosine in position 1516 of 16S rRNA.</text>
</comment>
<dbReference type="HAMAP" id="MF_01523">
    <property type="entry name" value="16SrRNA_methyltr_J"/>
    <property type="match status" value="1"/>
</dbReference>
<dbReference type="InterPro" id="IPR007536">
    <property type="entry name" value="16SrRNA_methylTrfase_J"/>
</dbReference>
<dbReference type="Pfam" id="PF04445">
    <property type="entry name" value="SAM_MT"/>
    <property type="match status" value="1"/>
</dbReference>
<feature type="binding site" evidence="1">
    <location>
        <begin position="133"/>
        <end position="134"/>
    </location>
    <ligand>
        <name>S-adenosyl-L-methionine</name>
        <dbReference type="ChEBI" id="CHEBI:59789"/>
    </ligand>
</feature>
<evidence type="ECO:0000313" key="2">
    <source>
        <dbReference type="EMBL" id="SFZ79158.1"/>
    </source>
</evidence>
<proteinExistence type="inferred from homology"/>
<organism evidence="2 3">
    <name type="scientific">Chitinimonas taiwanensis DSM 18899</name>
    <dbReference type="NCBI Taxonomy" id="1121279"/>
    <lineage>
        <taxon>Bacteria</taxon>
        <taxon>Pseudomonadati</taxon>
        <taxon>Pseudomonadota</taxon>
        <taxon>Betaproteobacteria</taxon>
        <taxon>Neisseriales</taxon>
        <taxon>Chitinibacteraceae</taxon>
        <taxon>Chitinimonas</taxon>
    </lineage>
</organism>
<dbReference type="InterPro" id="IPR029063">
    <property type="entry name" value="SAM-dependent_MTases_sf"/>
</dbReference>
<comment type="similarity">
    <text evidence="1">Belongs to the methyltransferase superfamily. RsmJ family.</text>
</comment>
<feature type="binding site" evidence="1">
    <location>
        <begin position="168"/>
        <end position="169"/>
    </location>
    <ligand>
        <name>S-adenosyl-L-methionine</name>
        <dbReference type="ChEBI" id="CHEBI:59789"/>
    </ligand>
</feature>
<comment type="catalytic activity">
    <reaction evidence="1">
        <text>guanosine(1516) in 16S rRNA + S-adenosyl-L-methionine = N(2)-methylguanosine(1516) in 16S rRNA + S-adenosyl-L-homocysteine + H(+)</text>
        <dbReference type="Rhea" id="RHEA:43220"/>
        <dbReference type="Rhea" id="RHEA-COMP:10412"/>
        <dbReference type="Rhea" id="RHEA-COMP:10413"/>
        <dbReference type="ChEBI" id="CHEBI:15378"/>
        <dbReference type="ChEBI" id="CHEBI:57856"/>
        <dbReference type="ChEBI" id="CHEBI:59789"/>
        <dbReference type="ChEBI" id="CHEBI:74269"/>
        <dbReference type="ChEBI" id="CHEBI:74481"/>
        <dbReference type="EC" id="2.1.1.242"/>
    </reaction>
</comment>
<protein>
    <recommendedName>
        <fullName evidence="1">Ribosomal RNA small subunit methyltransferase J</fullName>
        <ecNumber evidence="1">2.1.1.242</ecNumber>
    </recommendedName>
    <alternativeName>
        <fullName evidence="1">16S rRNA m2G1516 methyltransferase</fullName>
    </alternativeName>
    <alternativeName>
        <fullName evidence="1">rRNA (guanine-N(2)-)-methyltransferase</fullName>
    </alternativeName>
</protein>